<dbReference type="Pfam" id="PF08879">
    <property type="entry name" value="WRC"/>
    <property type="match status" value="1"/>
</dbReference>
<evidence type="ECO:0000313" key="6">
    <source>
        <dbReference type="Proteomes" id="UP000030645"/>
    </source>
</evidence>
<dbReference type="PANTHER" id="PTHR34122">
    <property type="entry name" value="EXPRESSED PROTEIN-RELATED"/>
    <property type="match status" value="1"/>
</dbReference>
<dbReference type="InterPro" id="IPR014977">
    <property type="entry name" value="WRC_dom"/>
</dbReference>
<evidence type="ECO:0000256" key="3">
    <source>
        <dbReference type="SAM" id="MobiDB-lite"/>
    </source>
</evidence>
<feature type="compositionally biased region" description="Low complexity" evidence="3">
    <location>
        <begin position="9"/>
        <end position="20"/>
    </location>
</feature>
<dbReference type="eggNOG" id="ENOG502R42A">
    <property type="taxonomic scope" value="Eukaryota"/>
</dbReference>
<evidence type="ECO:0000256" key="2">
    <source>
        <dbReference type="PROSITE-ProRule" id="PRU01002"/>
    </source>
</evidence>
<evidence type="ECO:0000259" key="4">
    <source>
        <dbReference type="PROSITE" id="PS51667"/>
    </source>
</evidence>
<feature type="compositionally biased region" description="Basic and acidic residues" evidence="3">
    <location>
        <begin position="305"/>
        <end position="317"/>
    </location>
</feature>
<feature type="compositionally biased region" description="Polar residues" evidence="3">
    <location>
        <begin position="221"/>
        <end position="235"/>
    </location>
</feature>
<feature type="compositionally biased region" description="Basic and acidic residues" evidence="3">
    <location>
        <begin position="333"/>
        <end position="347"/>
    </location>
</feature>
<reference evidence="6" key="1">
    <citation type="submission" date="2013-01" db="EMBL/GenBank/DDBJ databases">
        <title>Draft Genome Sequence of a Mulberry Tree, Morus notabilis C.K. Schneid.</title>
        <authorList>
            <person name="He N."/>
            <person name="Zhao S."/>
        </authorList>
    </citation>
    <scope>NUCLEOTIDE SEQUENCE</scope>
</reference>
<feature type="region of interest" description="Disordered" evidence="3">
    <location>
        <begin position="47"/>
        <end position="119"/>
    </location>
</feature>
<feature type="region of interest" description="Disordered" evidence="3">
    <location>
        <begin position="138"/>
        <end position="248"/>
    </location>
</feature>
<feature type="compositionally biased region" description="Low complexity" evidence="3">
    <location>
        <begin position="286"/>
        <end position="295"/>
    </location>
</feature>
<keyword evidence="6" id="KW-1185">Reference proteome</keyword>
<feature type="compositionally biased region" description="Basic and acidic residues" evidence="3">
    <location>
        <begin position="84"/>
        <end position="119"/>
    </location>
</feature>
<protein>
    <recommendedName>
        <fullName evidence="4">WRC domain-containing protein</fullName>
    </recommendedName>
</protein>
<comment type="caution">
    <text evidence="2">Lacks conserved residue(s) required for the propagation of feature annotation.</text>
</comment>
<dbReference type="STRING" id="981085.W9SIB1"/>
<name>W9SIB1_9ROSA</name>
<dbReference type="PANTHER" id="PTHR34122:SF1">
    <property type="entry name" value="EXPRESSED PROTEIN"/>
    <property type="match status" value="1"/>
</dbReference>
<feature type="region of interest" description="Disordered" evidence="3">
    <location>
        <begin position="1"/>
        <end position="20"/>
    </location>
</feature>
<feature type="domain" description="WRC" evidence="4">
    <location>
        <begin position="243"/>
        <end position="287"/>
    </location>
</feature>
<feature type="compositionally biased region" description="Low complexity" evidence="3">
    <location>
        <begin position="173"/>
        <end position="197"/>
    </location>
</feature>
<accession>W9SIB1</accession>
<feature type="region of interest" description="Disordered" evidence="3">
    <location>
        <begin position="279"/>
        <end position="350"/>
    </location>
</feature>
<gene>
    <name evidence="5" type="ORF">L484_028023</name>
</gene>
<organism evidence="5 6">
    <name type="scientific">Morus notabilis</name>
    <dbReference type="NCBI Taxonomy" id="981085"/>
    <lineage>
        <taxon>Eukaryota</taxon>
        <taxon>Viridiplantae</taxon>
        <taxon>Streptophyta</taxon>
        <taxon>Embryophyta</taxon>
        <taxon>Tracheophyta</taxon>
        <taxon>Spermatophyta</taxon>
        <taxon>Magnoliopsida</taxon>
        <taxon>eudicotyledons</taxon>
        <taxon>Gunneridae</taxon>
        <taxon>Pentapetalae</taxon>
        <taxon>rosids</taxon>
        <taxon>fabids</taxon>
        <taxon>Rosales</taxon>
        <taxon>Moraceae</taxon>
        <taxon>Moreae</taxon>
        <taxon>Morus</taxon>
    </lineage>
</organism>
<proteinExistence type="predicted"/>
<sequence length="381" mass="42253">MRIRKRQVPFPLSSLSPVPISDPLLSLNRPPPVPVPVVVQLHPTVAPRNDAVNPNENPPQPSDHLADHHPQPIGKGSAMINGWEEEKMKKEKKEEEDRLELLQEEDKKEEDGEKGNHISKENILGAKTVSGFLLESSTNSSQVLGRWSEGERAFPPKKRRGMGFERPDIIHLNSSKAVNKTKTNSSNKKSWCSTSTSRKNDDDEDNDVDLDHDQEKKEHSTTTSTNKETKMVSNKNKSRGGALMEGSRCSRVNGRGWRCCQQTLVGYSLCEHHLGKGRLRSMTSVRSRSLAAKSSAPPPPPQALPKRDDVNLDDKAVINKVGDADDQGVAENEDFKGNDRNGEEIKNNNKKRMKLGMVKARSISSLLGQINGAIPMADFSK</sequence>
<evidence type="ECO:0000313" key="5">
    <source>
        <dbReference type="EMBL" id="EXC30844.1"/>
    </source>
</evidence>
<dbReference type="Proteomes" id="UP000030645">
    <property type="component" value="Unassembled WGS sequence"/>
</dbReference>
<dbReference type="KEGG" id="mnt:21410624"/>
<dbReference type="AlphaFoldDB" id="W9SIB1"/>
<dbReference type="PROSITE" id="PS51667">
    <property type="entry name" value="WRC"/>
    <property type="match status" value="1"/>
</dbReference>
<evidence type="ECO:0000256" key="1">
    <source>
        <dbReference type="ARBA" id="ARBA00023242"/>
    </source>
</evidence>
<keyword evidence="1" id="KW-0539">Nucleus</keyword>
<feature type="compositionally biased region" description="Basic and acidic residues" evidence="3">
    <location>
        <begin position="209"/>
        <end position="220"/>
    </location>
</feature>
<dbReference type="EMBL" id="KE346217">
    <property type="protein sequence ID" value="EXC30844.1"/>
    <property type="molecule type" value="Genomic_DNA"/>
</dbReference>
<dbReference type="OrthoDB" id="686202at2759"/>